<dbReference type="InterPro" id="IPR011343">
    <property type="entry name" value="DeoC"/>
</dbReference>
<keyword evidence="8" id="KW-1185">Reference proteome</keyword>
<evidence type="ECO:0000256" key="6">
    <source>
        <dbReference type="HAMAP-Rule" id="MF_00114"/>
    </source>
</evidence>
<feature type="active site" description="Schiff-base intermediate with acetaldehyde" evidence="6">
    <location>
        <position position="157"/>
    </location>
</feature>
<dbReference type="HAMAP" id="MF_00114">
    <property type="entry name" value="DeoC_type1"/>
    <property type="match status" value="1"/>
</dbReference>
<dbReference type="RefSeq" id="WP_089609762.1">
    <property type="nucleotide sequence ID" value="NZ_CP022121.1"/>
</dbReference>
<dbReference type="InterPro" id="IPR013785">
    <property type="entry name" value="Aldolase_TIM"/>
</dbReference>
<dbReference type="SUPFAM" id="SSF51569">
    <property type="entry name" value="Aldolase"/>
    <property type="match status" value="1"/>
</dbReference>
<comment type="pathway">
    <text evidence="6">Carbohydrate degradation; 2-deoxy-D-ribose 1-phosphate degradation; D-glyceraldehyde 3-phosphate and acetaldehyde from 2-deoxy-alpha-D-ribose 1-phosphate: step 2/2.</text>
</comment>
<evidence type="ECO:0000256" key="1">
    <source>
        <dbReference type="ARBA" id="ARBA00010936"/>
    </source>
</evidence>
<comment type="similarity">
    <text evidence="1 6">Belongs to the DeoC/FbaB aldolase family. DeoC type 1 subfamily.</text>
</comment>
<dbReference type="SMART" id="SM01133">
    <property type="entry name" value="DeoC"/>
    <property type="match status" value="1"/>
</dbReference>
<dbReference type="PIRSF" id="PIRSF001357">
    <property type="entry name" value="DeoC"/>
    <property type="match status" value="1"/>
</dbReference>
<comment type="subcellular location">
    <subcellularLocation>
        <location evidence="6">Cytoplasm</location>
    </subcellularLocation>
</comment>
<comment type="catalytic activity">
    <reaction evidence="5 6">
        <text>2-deoxy-D-ribose 5-phosphate = D-glyceraldehyde 3-phosphate + acetaldehyde</text>
        <dbReference type="Rhea" id="RHEA:12821"/>
        <dbReference type="ChEBI" id="CHEBI:15343"/>
        <dbReference type="ChEBI" id="CHEBI:59776"/>
        <dbReference type="ChEBI" id="CHEBI:62877"/>
        <dbReference type="EC" id="4.1.2.4"/>
    </reaction>
</comment>
<proteinExistence type="inferred from homology"/>
<gene>
    <name evidence="6 7" type="primary">deoC</name>
    <name evidence="7" type="ORF">NVS47_01880</name>
</gene>
<dbReference type="InterPro" id="IPR028581">
    <property type="entry name" value="DeoC_typeI"/>
</dbReference>
<dbReference type="EC" id="4.1.2.4" evidence="6"/>
<dbReference type="PANTHER" id="PTHR10889:SF1">
    <property type="entry name" value="DEOXYRIBOSE-PHOSPHATE ALDOLASE"/>
    <property type="match status" value="1"/>
</dbReference>
<sequence length="222" mass="23797">MVTYQEVAAMIDHAVLKANLTDEEIKAGCHLADTYGVAAVCVRPADVKMAVQVLQDSITAVAAVIGFPHGSTTPLTKLAESREALENGARELDVVLNIGKLKSGAYDYVREELKEIVDLAHQEKALVKIIFENCYLSDQEKITACRIVNEIGADFAKTSTGFGSGGAVENDVMLMRAHCQPEVGIKASGGIKTLADAIRYKELGCSRLGCSQTAEILNALKK</sequence>
<dbReference type="NCBIfam" id="TIGR00126">
    <property type="entry name" value="deoC"/>
    <property type="match status" value="1"/>
</dbReference>
<dbReference type="Proteomes" id="UP001524944">
    <property type="component" value="Unassembled WGS sequence"/>
</dbReference>
<dbReference type="GO" id="GO:0004139">
    <property type="term" value="F:deoxyribose-phosphate aldolase activity"/>
    <property type="evidence" value="ECO:0007669"/>
    <property type="project" value="UniProtKB-EC"/>
</dbReference>
<reference evidence="7 8" key="1">
    <citation type="submission" date="2022-08" db="EMBL/GenBank/DDBJ databases">
        <title>Proteogenomics of the novel Dehalobacterium formicoaceticum strain EZ94 highlights a key role of methyltransferases during anaerobic dichloromethane degradation.</title>
        <authorList>
            <person name="Wasmund K."/>
        </authorList>
    </citation>
    <scope>NUCLEOTIDE SEQUENCE [LARGE SCALE GENOMIC DNA]</scope>
    <source>
        <strain evidence="7 8">EZ94</strain>
    </source>
</reference>
<dbReference type="PANTHER" id="PTHR10889">
    <property type="entry name" value="DEOXYRIBOSE-PHOSPHATE ALDOLASE"/>
    <property type="match status" value="1"/>
</dbReference>
<protein>
    <recommendedName>
        <fullName evidence="6">Deoxyribose-phosphate aldolase</fullName>
        <shortName evidence="6">DERA</shortName>
        <ecNumber evidence="6">4.1.2.4</ecNumber>
    </recommendedName>
    <alternativeName>
        <fullName evidence="6">2-deoxy-D-ribose 5-phosphate aldolase</fullName>
    </alternativeName>
    <alternativeName>
        <fullName evidence="6">Phosphodeoxyriboaldolase</fullName>
        <shortName evidence="6">Deoxyriboaldolase</shortName>
    </alternativeName>
</protein>
<evidence type="ECO:0000256" key="4">
    <source>
        <dbReference type="ARBA" id="ARBA00023270"/>
    </source>
</evidence>
<comment type="caution">
    <text evidence="7">The sequence shown here is derived from an EMBL/GenBank/DDBJ whole genome shotgun (WGS) entry which is preliminary data.</text>
</comment>
<dbReference type="Pfam" id="PF01791">
    <property type="entry name" value="DeoC"/>
    <property type="match status" value="1"/>
</dbReference>
<dbReference type="EMBL" id="JANPWE010000001">
    <property type="protein sequence ID" value="MCR6544273.1"/>
    <property type="molecule type" value="Genomic_DNA"/>
</dbReference>
<comment type="function">
    <text evidence="6">Catalyzes a reversible aldol reaction between acetaldehyde and D-glyceraldehyde 3-phosphate to generate 2-deoxy-D-ribose 5-phosphate.</text>
</comment>
<accession>A0ABT1Y070</accession>
<keyword evidence="2 6" id="KW-0963">Cytoplasm</keyword>
<dbReference type="CDD" id="cd00959">
    <property type="entry name" value="DeoC"/>
    <property type="match status" value="1"/>
</dbReference>
<dbReference type="Gene3D" id="3.20.20.70">
    <property type="entry name" value="Aldolase class I"/>
    <property type="match status" value="1"/>
</dbReference>
<evidence type="ECO:0000256" key="3">
    <source>
        <dbReference type="ARBA" id="ARBA00023239"/>
    </source>
</evidence>
<dbReference type="InterPro" id="IPR002915">
    <property type="entry name" value="DeoC/FbaB/LacD_aldolase"/>
</dbReference>
<evidence type="ECO:0000256" key="5">
    <source>
        <dbReference type="ARBA" id="ARBA00048791"/>
    </source>
</evidence>
<feature type="active site" description="Proton donor/acceptor" evidence="6">
    <location>
        <position position="186"/>
    </location>
</feature>
<evidence type="ECO:0000256" key="2">
    <source>
        <dbReference type="ARBA" id="ARBA00022490"/>
    </source>
</evidence>
<keyword evidence="3 6" id="KW-0456">Lyase</keyword>
<feature type="active site" description="Proton donor/acceptor" evidence="6">
    <location>
        <position position="93"/>
    </location>
</feature>
<evidence type="ECO:0000313" key="7">
    <source>
        <dbReference type="EMBL" id="MCR6544273.1"/>
    </source>
</evidence>
<name>A0ABT1Y070_9FIRM</name>
<evidence type="ECO:0000313" key="8">
    <source>
        <dbReference type="Proteomes" id="UP001524944"/>
    </source>
</evidence>
<organism evidence="7 8">
    <name type="scientific">Dehalobacterium formicoaceticum</name>
    <dbReference type="NCBI Taxonomy" id="51515"/>
    <lineage>
        <taxon>Bacteria</taxon>
        <taxon>Bacillati</taxon>
        <taxon>Bacillota</taxon>
        <taxon>Clostridia</taxon>
        <taxon>Eubacteriales</taxon>
        <taxon>Peptococcaceae</taxon>
        <taxon>Dehalobacterium</taxon>
    </lineage>
</organism>
<keyword evidence="4 6" id="KW-0704">Schiff base</keyword>